<feature type="compositionally biased region" description="Basic and acidic residues" evidence="1">
    <location>
        <begin position="578"/>
        <end position="595"/>
    </location>
</feature>
<feature type="compositionally biased region" description="Basic and acidic residues" evidence="1">
    <location>
        <begin position="193"/>
        <end position="209"/>
    </location>
</feature>
<accession>E9CYV8</accession>
<dbReference type="OMA" id="WVNPWRK"/>
<evidence type="ECO:0000313" key="2">
    <source>
        <dbReference type="EMBL" id="EFW21135.1"/>
    </source>
</evidence>
<feature type="compositionally biased region" description="Basic and acidic residues" evidence="1">
    <location>
        <begin position="136"/>
        <end position="148"/>
    </location>
</feature>
<organism evidence="3">
    <name type="scientific">Coccidioides posadasii (strain RMSCC 757 / Silveira)</name>
    <name type="common">Valley fever fungus</name>
    <dbReference type="NCBI Taxonomy" id="443226"/>
    <lineage>
        <taxon>Eukaryota</taxon>
        <taxon>Fungi</taxon>
        <taxon>Dikarya</taxon>
        <taxon>Ascomycota</taxon>
        <taxon>Pezizomycotina</taxon>
        <taxon>Eurotiomycetes</taxon>
        <taxon>Eurotiomycetidae</taxon>
        <taxon>Onygenales</taxon>
        <taxon>Onygenaceae</taxon>
        <taxon>Coccidioides</taxon>
    </lineage>
</organism>
<feature type="region of interest" description="Disordered" evidence="1">
    <location>
        <begin position="564"/>
        <end position="619"/>
    </location>
</feature>
<feature type="compositionally biased region" description="Polar residues" evidence="1">
    <location>
        <begin position="126"/>
        <end position="135"/>
    </location>
</feature>
<feature type="compositionally biased region" description="Polar residues" evidence="1">
    <location>
        <begin position="566"/>
        <end position="576"/>
    </location>
</feature>
<dbReference type="VEuPathDB" id="FungiDB:D8B26_002616"/>
<protein>
    <submittedName>
        <fullName evidence="2">Uncharacterized protein</fullName>
    </submittedName>
</protein>
<gene>
    <name evidence="2" type="ORF">CPSG_02978</name>
</gene>
<feature type="region of interest" description="Disordered" evidence="1">
    <location>
        <begin position="690"/>
        <end position="710"/>
    </location>
</feature>
<feature type="compositionally biased region" description="Basic and acidic residues" evidence="1">
    <location>
        <begin position="497"/>
        <end position="509"/>
    </location>
</feature>
<feature type="compositionally biased region" description="Polar residues" evidence="1">
    <location>
        <begin position="510"/>
        <end position="522"/>
    </location>
</feature>
<sequence length="710" mass="77273">MSVQRPGFPLSFEPFSPTPSDTVVWSSDSESEIDDASRTAKRRKIEHLAREYLEGKPLFIFSASLKGPFDKGWANPWKQDRRLLGEQAAECRDEGASINPTGITLESPRSARSHGPPTLANRCHSDTQVQNSETYQECRDSADEERKASGRPMDATRPTSNPLFAPERISIGSRSSIEKNQGASRHPSTTKWLKKDRTKLDRHATDRPRSPSPTPAPRSVRDISQTTVQNRCSFGHTNTMLGSRTPNATEVRVPGFTPINRHVRNATSSPIAAPVTAASRKKPRKSGAKTNMEPRGAASPYSKKSTSPRPRSSGGPCNNGDRAVVHMATATTSGKGSTNQEEPFATTDTMPDSFKYHRVARQASKQKRITSKVTKSDFSHGHSSSKANEEKPKKPTPSLMSNASAGPMLSGPVECQEHISTSVSLNLPSAQVIPDQAAYQNQMISLHSTEYAATNGMLISPARDGLDLWSTQAALPIARKSLQDDSVNPEIKGQGDQTKDRKSLQRSDTENGVNGQITPFQSFYTPRKRNASDHAHPATQGPSSTHAIINEIIPYDVSTAKKAQFEHNSPGSNLHSHPQRDDFDGHNKTSSEPHAKPVHPRGQPSIRPASNHSNEAPKASIPYEDFSRESSGTALPFTLPSTNGTRQHDGQGFIAGLGNFDLDQAIADAGSFLQSWELHAEVSFQTNRTVASSTGQPAQSILHTSTTRNT</sequence>
<dbReference type="EMBL" id="GL636488">
    <property type="protein sequence ID" value="EFW21135.1"/>
    <property type="molecule type" value="Genomic_DNA"/>
</dbReference>
<evidence type="ECO:0000256" key="1">
    <source>
        <dbReference type="SAM" id="MobiDB-lite"/>
    </source>
</evidence>
<feature type="region of interest" description="Disordered" evidence="1">
    <location>
        <begin position="92"/>
        <end position="411"/>
    </location>
</feature>
<feature type="region of interest" description="Disordered" evidence="1">
    <location>
        <begin position="527"/>
        <end position="546"/>
    </location>
</feature>
<feature type="compositionally biased region" description="Basic residues" evidence="1">
    <location>
        <begin position="356"/>
        <end position="370"/>
    </location>
</feature>
<evidence type="ECO:0000313" key="3">
    <source>
        <dbReference type="Proteomes" id="UP000002497"/>
    </source>
</evidence>
<dbReference type="Proteomes" id="UP000002497">
    <property type="component" value="Unassembled WGS sequence"/>
</dbReference>
<keyword evidence="3" id="KW-1185">Reference proteome</keyword>
<dbReference type="STRING" id="443226.E9CYV8"/>
<reference evidence="3" key="1">
    <citation type="journal article" date="2010" name="Genome Res.">
        <title>Population genomic sequencing of Coccidioides fungi reveals recent hybridization and transposon control.</title>
        <authorList>
            <person name="Neafsey D.E."/>
            <person name="Barker B.M."/>
            <person name="Sharpton T.J."/>
            <person name="Stajich J.E."/>
            <person name="Park D.J."/>
            <person name="Whiston E."/>
            <person name="Hung C.-Y."/>
            <person name="McMahan C."/>
            <person name="White J."/>
            <person name="Sykes S."/>
            <person name="Heiman D."/>
            <person name="Young S."/>
            <person name="Zeng Q."/>
            <person name="Abouelleil A."/>
            <person name="Aftuck L."/>
            <person name="Bessette D."/>
            <person name="Brown A."/>
            <person name="FitzGerald M."/>
            <person name="Lui A."/>
            <person name="Macdonald J.P."/>
            <person name="Priest M."/>
            <person name="Orbach M.J."/>
            <person name="Galgiani J.N."/>
            <person name="Kirkland T.N."/>
            <person name="Cole G.T."/>
            <person name="Birren B.W."/>
            <person name="Henn M.R."/>
            <person name="Taylor J.W."/>
            <person name="Rounsley S.D."/>
        </authorList>
    </citation>
    <scope>NUCLEOTIDE SEQUENCE [LARGE SCALE GENOMIC DNA]</scope>
    <source>
        <strain evidence="3">RMSCC 757 / Silveira</strain>
    </source>
</reference>
<feature type="compositionally biased region" description="Polar residues" evidence="1">
    <location>
        <begin position="178"/>
        <end position="191"/>
    </location>
</feature>
<feature type="compositionally biased region" description="Low complexity" evidence="1">
    <location>
        <begin position="299"/>
        <end position="316"/>
    </location>
</feature>
<name>E9CYV8_COCPS</name>
<dbReference type="OrthoDB" id="5419922at2759"/>
<feature type="compositionally biased region" description="Polar residues" evidence="1">
    <location>
        <begin position="329"/>
        <end position="350"/>
    </location>
</feature>
<proteinExistence type="predicted"/>
<dbReference type="eggNOG" id="ENOG502SYKX">
    <property type="taxonomic scope" value="Eukaryota"/>
</dbReference>
<feature type="region of interest" description="Disordered" evidence="1">
    <location>
        <begin position="480"/>
        <end position="522"/>
    </location>
</feature>
<feature type="compositionally biased region" description="Polar residues" evidence="1">
    <location>
        <begin position="222"/>
        <end position="248"/>
    </location>
</feature>
<feature type="region of interest" description="Disordered" evidence="1">
    <location>
        <begin position="628"/>
        <end position="647"/>
    </location>
</feature>
<feature type="region of interest" description="Disordered" evidence="1">
    <location>
        <begin position="1"/>
        <end position="29"/>
    </location>
</feature>
<dbReference type="HOGENOM" id="CLU_397937_0_0_1"/>
<reference evidence="3" key="2">
    <citation type="submission" date="2010-03" db="EMBL/GenBank/DDBJ databases">
        <title>The genome sequence of Coccidioides posadasii strain Silveira.</title>
        <authorList>
            <consortium name="The Broad Institute Genome Sequencing Center for Infectious Disease"/>
            <person name="Neafsey D."/>
            <person name="Orbach M."/>
            <person name="Henn M.R."/>
            <person name="Cole G.T."/>
            <person name="Galgiani J."/>
            <person name="Gardner M.J."/>
            <person name="Kirkland T.N."/>
            <person name="Taylor J.W."/>
            <person name="Young S.K."/>
            <person name="Zeng Q."/>
            <person name="Koehrsen M."/>
            <person name="Alvarado L."/>
            <person name="Berlin A."/>
            <person name="Borenstein D."/>
            <person name="Chapman S.B."/>
            <person name="Chen Z."/>
            <person name="Engels R."/>
            <person name="Freedman E."/>
            <person name="Gellesch M."/>
            <person name="Goldberg J."/>
            <person name="Griggs A."/>
            <person name="Gujja S."/>
            <person name="Heilman E."/>
            <person name="Heiman D."/>
            <person name="Howarth C."/>
            <person name="Jen D."/>
            <person name="Larson L."/>
            <person name="Mehta T."/>
            <person name="Neiman D."/>
            <person name="Park D."/>
            <person name="Pearson M."/>
            <person name="Richards J."/>
            <person name="Roberts A."/>
            <person name="Saif S."/>
            <person name="Shea T."/>
            <person name="Shenoy N."/>
            <person name="Sisk P."/>
            <person name="Stolte C."/>
            <person name="Sykes S."/>
            <person name="Walk T."/>
            <person name="White J."/>
            <person name="Yandava C."/>
            <person name="Haas B."/>
            <person name="Nusbaum C."/>
            <person name="Birren B."/>
        </authorList>
    </citation>
    <scope>NUCLEOTIDE SEQUENCE [LARGE SCALE GENOMIC DNA]</scope>
    <source>
        <strain evidence="3">RMSCC 757 / Silveira</strain>
    </source>
</reference>
<feature type="compositionally biased region" description="Polar residues" evidence="1">
    <location>
        <begin position="629"/>
        <end position="645"/>
    </location>
</feature>
<dbReference type="AlphaFoldDB" id="E9CYV8"/>
<dbReference type="VEuPathDB" id="FungiDB:CPSG_02978"/>